<sequence>MFKLFFKQEVSAGLKRPMFYIFLFVYALIAFAAIATDSFAIGGATGENIYHNAPHIVVTISMICALINIIVCASYANNAALRDYENQFHEILFSTPINKRSYFWGRFLGAFTLAVLPLFGFFLGVVLSSIVSPVFGWVPADRIGPIPLVSFVYVLLMFFIPTCLMASSVTFTLSTRYKNTMTAFISIILLIVVNMLVDTLASDLNNTHLSDLLDIFGAAYHSGSKYFTPSDKNTIQFHLNQWIIYNRAIWLFVSGSIIGLGYQFFSFKNYSRGKKRLSKKQTVATNTTFRKPAIKLDFSSKNLWLQFRSTMRINVKMLIGSPMFLILLFLTVFILGFSLWQGFEYYGLQSYPLTYKMLEKISGILSMMFMLLTIFLSGELIHRDKAAHIHEVLSATRRNHIVDLAAKLTSILAMCAIIFFTQMAISIGYQLYHGFTQIKPLLYLQYFFLGRIPTAIFWVIVYMLIQRLITNKYLGYFISFLVISAVPLAMSFLKISTIMLDLGSIPGVFYSDISGYGPGMVTKLWMIAYWLLVAGMLFIVLCLFNVIPHGMTFKQRLIRAYQVFRKAYYQPFLICYGLFVVVAGWVFYNTQVINHYDSSKDAIEAQVHYEKAYKKYADYPKPMITDLTYHIDLFPHRRAVNITTDLRLENKGQSPIDTLMYTFNDDWNPVFDIPGAKQVLKDKDGFVMFRLDQPMLPGESKEIKISTNYAAKGFENAVSKLSILGNGTFFNNQEFLPIPGYADQVELQDKEKRKEHDLPERERTPVLDQQNLKARSKNYLSGNNSSWVNSETYISTSGDQTAIAPGSLVKSWKADGRNYYHYKVDHPSVNFASFLSARYEVKKELWKGISLEVYYHKGHGKNVDMMINALKNSIDYYSKNFAPYEHREARIIEFPRVSTFAQSFPGTMPYSESFGFVVNLENEGDNNIVEAVIAHEMAHQWWAHQEISAKMQGETMLTESFAEYSSLMVMKQHSDDNKMKSFLKYNKDQYLSGRALESKKEVPLYKVENQPYIHYRKGSMILFALQDYIGEQQVNRALHNFLLNYRYKEPPYPTSLDFLDELDKVVPDSLKYMVEDGFKKITLYDFRMKDAQVKKLPSGKYLVQMKIVAKKTYADSLGFDTPTPINDYIDVGCYSDTKGENLFHTERLKINQEQSELKMRVDKLPKKVEIDPRHLMIEKDVTDNSKTVSIP</sequence>
<evidence type="ECO:0000256" key="6">
    <source>
        <dbReference type="SAM" id="Phobius"/>
    </source>
</evidence>
<proteinExistence type="predicted"/>
<dbReference type="InterPro" id="IPR050344">
    <property type="entry name" value="Peptidase_M1_aminopeptidases"/>
</dbReference>
<evidence type="ECO:0000313" key="9">
    <source>
        <dbReference type="EMBL" id="BDC99178.1"/>
    </source>
</evidence>
<dbReference type="InterPro" id="IPR013525">
    <property type="entry name" value="ABC2_TM"/>
</dbReference>
<dbReference type="Gene3D" id="1.10.390.10">
    <property type="entry name" value="Neutral Protease Domain 2"/>
    <property type="match status" value="1"/>
</dbReference>
<evidence type="ECO:0000256" key="5">
    <source>
        <dbReference type="SAM" id="MobiDB-lite"/>
    </source>
</evidence>
<feature type="transmembrane region" description="Helical" evidence="6">
    <location>
        <begin position="151"/>
        <end position="173"/>
    </location>
</feature>
<feature type="transmembrane region" description="Helical" evidence="6">
    <location>
        <begin position="441"/>
        <end position="461"/>
    </location>
</feature>
<dbReference type="Proteomes" id="UP001354989">
    <property type="component" value="Chromosome"/>
</dbReference>
<feature type="transmembrane region" description="Helical" evidence="6">
    <location>
        <begin position="568"/>
        <end position="588"/>
    </location>
</feature>
<feature type="compositionally biased region" description="Basic and acidic residues" evidence="5">
    <location>
        <begin position="750"/>
        <end position="765"/>
    </location>
</feature>
<gene>
    <name evidence="9" type="ORF">PEPS_14590</name>
</gene>
<keyword evidence="3 6" id="KW-1133">Transmembrane helix</keyword>
<feature type="domain" description="Peptidase M1 membrane alanine aminopeptidase" evidence="7">
    <location>
        <begin position="868"/>
        <end position="1071"/>
    </location>
</feature>
<feature type="transmembrane region" description="Helical" evidence="6">
    <location>
        <begin position="401"/>
        <end position="429"/>
    </location>
</feature>
<feature type="transmembrane region" description="Helical" evidence="6">
    <location>
        <begin position="20"/>
        <end position="41"/>
    </location>
</feature>
<evidence type="ECO:0000256" key="1">
    <source>
        <dbReference type="ARBA" id="ARBA00004141"/>
    </source>
</evidence>
<feature type="transmembrane region" description="Helical" evidence="6">
    <location>
        <begin position="473"/>
        <end position="493"/>
    </location>
</feature>
<evidence type="ECO:0000256" key="2">
    <source>
        <dbReference type="ARBA" id="ARBA00022692"/>
    </source>
</evidence>
<dbReference type="PANTHER" id="PTHR11533:SF174">
    <property type="entry name" value="PUROMYCIN-SENSITIVE AMINOPEPTIDASE-RELATED"/>
    <property type="match status" value="1"/>
</dbReference>
<keyword evidence="2 6" id="KW-0812">Transmembrane</keyword>
<dbReference type="InterPro" id="IPR014782">
    <property type="entry name" value="Peptidase_M1_dom"/>
</dbReference>
<feature type="transmembrane region" description="Helical" evidence="6">
    <location>
        <begin position="361"/>
        <end position="381"/>
    </location>
</feature>
<evidence type="ECO:0000256" key="4">
    <source>
        <dbReference type="ARBA" id="ARBA00023136"/>
    </source>
</evidence>
<feature type="transmembrane region" description="Helical" evidence="6">
    <location>
        <begin position="53"/>
        <end position="76"/>
    </location>
</feature>
<keyword evidence="10" id="KW-1185">Reference proteome</keyword>
<keyword evidence="4 6" id="KW-0472">Membrane</keyword>
<evidence type="ECO:0000259" key="7">
    <source>
        <dbReference type="Pfam" id="PF01433"/>
    </source>
</evidence>
<feature type="domain" description="ABC-2 type transporter transmembrane" evidence="8">
    <location>
        <begin position="54"/>
        <end position="193"/>
    </location>
</feature>
<feature type="transmembrane region" description="Helical" evidence="6">
    <location>
        <begin position="180"/>
        <end position="197"/>
    </location>
</feature>
<comment type="subcellular location">
    <subcellularLocation>
        <location evidence="1">Membrane</location>
        <topology evidence="1">Multi-pass membrane protein</topology>
    </subcellularLocation>
</comment>
<dbReference type="RefSeq" id="WP_338396637.1">
    <property type="nucleotide sequence ID" value="NZ_AP025292.1"/>
</dbReference>
<evidence type="ECO:0000313" key="10">
    <source>
        <dbReference type="Proteomes" id="UP001354989"/>
    </source>
</evidence>
<feature type="transmembrane region" description="Helical" evidence="6">
    <location>
        <begin position="318"/>
        <end position="341"/>
    </location>
</feature>
<feature type="transmembrane region" description="Helical" evidence="6">
    <location>
        <begin position="527"/>
        <end position="547"/>
    </location>
</feature>
<organism evidence="9 10">
    <name type="scientific">Persicobacter psychrovividus</name>
    <dbReference type="NCBI Taxonomy" id="387638"/>
    <lineage>
        <taxon>Bacteria</taxon>
        <taxon>Pseudomonadati</taxon>
        <taxon>Bacteroidota</taxon>
        <taxon>Cytophagia</taxon>
        <taxon>Cytophagales</taxon>
        <taxon>Persicobacteraceae</taxon>
        <taxon>Persicobacter</taxon>
    </lineage>
</organism>
<reference evidence="9 10" key="1">
    <citation type="submission" date="2021-12" db="EMBL/GenBank/DDBJ databases">
        <title>Genome sequencing of bacteria with rrn-lacking chromosome and rrn-plasmid.</title>
        <authorList>
            <person name="Anda M."/>
            <person name="Iwasaki W."/>
        </authorList>
    </citation>
    <scope>NUCLEOTIDE SEQUENCE [LARGE SCALE GENOMIC DNA]</scope>
    <source>
        <strain evidence="9 10">NBRC 101262</strain>
    </source>
</reference>
<evidence type="ECO:0000256" key="3">
    <source>
        <dbReference type="ARBA" id="ARBA00022989"/>
    </source>
</evidence>
<dbReference type="Pfam" id="PF01433">
    <property type="entry name" value="Peptidase_M1"/>
    <property type="match status" value="1"/>
</dbReference>
<feature type="transmembrane region" description="Helical" evidence="6">
    <location>
        <begin position="248"/>
        <end position="267"/>
    </location>
</feature>
<name>A0ABN6L7T5_9BACT</name>
<protein>
    <submittedName>
        <fullName evidence="9">Membrane protein</fullName>
    </submittedName>
</protein>
<feature type="transmembrane region" description="Helical" evidence="6">
    <location>
        <begin position="107"/>
        <end position="131"/>
    </location>
</feature>
<dbReference type="SUPFAM" id="SSF55486">
    <property type="entry name" value="Metalloproteases ('zincins'), catalytic domain"/>
    <property type="match status" value="1"/>
</dbReference>
<dbReference type="PANTHER" id="PTHR11533">
    <property type="entry name" value="PROTEASE M1 ZINC METALLOPROTEASE"/>
    <property type="match status" value="1"/>
</dbReference>
<feature type="region of interest" description="Disordered" evidence="5">
    <location>
        <begin position="750"/>
        <end position="770"/>
    </location>
</feature>
<dbReference type="EMBL" id="AP025292">
    <property type="protein sequence ID" value="BDC99178.1"/>
    <property type="molecule type" value="Genomic_DNA"/>
</dbReference>
<accession>A0ABN6L7T5</accession>
<dbReference type="Pfam" id="PF12698">
    <property type="entry name" value="ABC2_membrane_3"/>
    <property type="match status" value="1"/>
</dbReference>
<dbReference type="InterPro" id="IPR027268">
    <property type="entry name" value="Peptidase_M4/M1_CTD_sf"/>
</dbReference>
<evidence type="ECO:0000259" key="8">
    <source>
        <dbReference type="Pfam" id="PF12698"/>
    </source>
</evidence>